<accession>A0ABD0JMT9</accession>
<evidence type="ECO:0000256" key="3">
    <source>
        <dbReference type="ARBA" id="ARBA00022801"/>
    </source>
</evidence>
<dbReference type="Pfam" id="PF00850">
    <property type="entry name" value="Hist_deacetyl"/>
    <property type="match status" value="1"/>
</dbReference>
<keyword evidence="7" id="KW-1185">Reference proteome</keyword>
<dbReference type="EMBL" id="JACVVK020000387">
    <property type="protein sequence ID" value="KAK7476011.1"/>
    <property type="molecule type" value="Genomic_DNA"/>
</dbReference>
<dbReference type="Proteomes" id="UP001519460">
    <property type="component" value="Unassembled WGS sequence"/>
</dbReference>
<reference evidence="6 7" key="1">
    <citation type="journal article" date="2023" name="Sci. Data">
        <title>Genome assembly of the Korean intertidal mud-creeper Batillaria attramentaria.</title>
        <authorList>
            <person name="Patra A.K."/>
            <person name="Ho P.T."/>
            <person name="Jun S."/>
            <person name="Lee S.J."/>
            <person name="Kim Y."/>
            <person name="Won Y.J."/>
        </authorList>
    </citation>
    <scope>NUCLEOTIDE SEQUENCE [LARGE SCALE GENOMIC DNA]</scope>
    <source>
        <strain evidence="6">Wonlab-2016</strain>
    </source>
</reference>
<dbReference type="FunFam" id="3.40.800.20:FF:000005">
    <property type="entry name" value="histone deacetylase 6"/>
    <property type="match status" value="1"/>
</dbReference>
<gene>
    <name evidence="6" type="ORF">BaRGS_00032718</name>
</gene>
<dbReference type="InterPro" id="IPR023801">
    <property type="entry name" value="His_deacetylse_dom"/>
</dbReference>
<comment type="subcellular location">
    <subcellularLocation>
        <location evidence="1">Nucleus</location>
    </subcellularLocation>
</comment>
<organism evidence="6 7">
    <name type="scientific">Batillaria attramentaria</name>
    <dbReference type="NCBI Taxonomy" id="370345"/>
    <lineage>
        <taxon>Eukaryota</taxon>
        <taxon>Metazoa</taxon>
        <taxon>Spiralia</taxon>
        <taxon>Lophotrochozoa</taxon>
        <taxon>Mollusca</taxon>
        <taxon>Gastropoda</taxon>
        <taxon>Caenogastropoda</taxon>
        <taxon>Sorbeoconcha</taxon>
        <taxon>Cerithioidea</taxon>
        <taxon>Batillariidae</taxon>
        <taxon>Batillaria</taxon>
    </lineage>
</organism>
<feature type="domain" description="Histone deacetylase" evidence="5">
    <location>
        <begin position="39"/>
        <end position="334"/>
    </location>
</feature>
<evidence type="ECO:0000313" key="7">
    <source>
        <dbReference type="Proteomes" id="UP001519460"/>
    </source>
</evidence>
<dbReference type="SUPFAM" id="SSF52768">
    <property type="entry name" value="Arginase/deacetylase"/>
    <property type="match status" value="2"/>
</dbReference>
<dbReference type="InterPro" id="IPR000286">
    <property type="entry name" value="HDACs"/>
</dbReference>
<proteinExistence type="inferred from homology"/>
<dbReference type="AlphaFoldDB" id="A0ABD0JMT9"/>
<dbReference type="PRINTS" id="PR01270">
    <property type="entry name" value="HDASUPER"/>
</dbReference>
<dbReference type="Gene3D" id="3.40.800.20">
    <property type="entry name" value="Histone deacetylase domain"/>
    <property type="match status" value="2"/>
</dbReference>
<dbReference type="PANTHER" id="PTHR10625:SF43">
    <property type="entry name" value="POLYAMINE DEACETYLASE HDAC10"/>
    <property type="match status" value="1"/>
</dbReference>
<dbReference type="CDD" id="cd10002">
    <property type="entry name" value="HDAC10_HDAC6-dom1"/>
    <property type="match status" value="1"/>
</dbReference>
<protein>
    <recommendedName>
        <fullName evidence="5">Histone deacetylase domain-containing protein</fullName>
    </recommendedName>
</protein>
<comment type="caution">
    <text evidence="6">The sequence shown here is derived from an EMBL/GenBank/DDBJ whole genome shotgun (WGS) entry which is preliminary data.</text>
</comment>
<dbReference type="PANTHER" id="PTHR10625">
    <property type="entry name" value="HISTONE DEACETYLASE HDAC1-RELATED"/>
    <property type="match status" value="1"/>
</dbReference>
<keyword evidence="4" id="KW-0539">Nucleus</keyword>
<dbReference type="GO" id="GO:0016787">
    <property type="term" value="F:hydrolase activity"/>
    <property type="evidence" value="ECO:0007669"/>
    <property type="project" value="UniProtKB-KW"/>
</dbReference>
<sequence>MAEPEAHSPEPSHKQALGTGLVYDDRLTSHYCAWNQAYTERPERIETCYSRIQQLGLPDRCQHIPVRPAKDEEALLCHSRAHLDMLEETKLMDTQELSKLSQSYDFVYFHNNVEENARLALGGAIDLVEKVVTGQLQNGMAVTRPPGHHAMKEEFNGYCYLNNVAVAASVALEKHGLKRVLIVDWDVHHGQGTQFHFYDDPRVLFFSIHRYEHGLEWPHLRESDYDYIGEGKGAGYNFNVPLNETGCDNSDYLSIFFNVLLPVAYEYQPQLVLISAGFDAAIGCPEGEMCLSPACFAHFINLLRPLAGGKIALILEGGYCLKTLAEGAALSLRALLGDPTPNIPSTQPARNSVVESVLNVVKVHRALHPSLAYQDTLTEEEEENGLPGMSLRTQHKRPDQYPLVQECCSPVSDMELAMLDRHITQLEENTVLTVPEHRVGLLLYCIGDEMPNGKSDRMFKKLRERGLLSRCHLLQERSNSKDLDIQFQLPLVLAAMTEEKVQSCVMIPQTLILSLLEGQNSLPVVEAGQESSVLVMSVGCGSDGDSGVSGKGRPQFVSVPTSRNQMGDGDLMAVCQQILLPIAYEFGPDLVIVCLNMPSTEGEGGPSAACVAHIVALMQGLARGHMLLFAKSGTKDDLDVVSECSSVMLGDPCKILDPCIPQP</sequence>
<comment type="similarity">
    <text evidence="2">Belongs to the histone deacetylase family. HD type 2 subfamily.</text>
</comment>
<evidence type="ECO:0000256" key="4">
    <source>
        <dbReference type="ARBA" id="ARBA00023242"/>
    </source>
</evidence>
<evidence type="ECO:0000256" key="2">
    <source>
        <dbReference type="ARBA" id="ARBA00007738"/>
    </source>
</evidence>
<feature type="non-terminal residue" evidence="6">
    <location>
        <position position="663"/>
    </location>
</feature>
<evidence type="ECO:0000256" key="1">
    <source>
        <dbReference type="ARBA" id="ARBA00004123"/>
    </source>
</evidence>
<evidence type="ECO:0000313" key="6">
    <source>
        <dbReference type="EMBL" id="KAK7476011.1"/>
    </source>
</evidence>
<keyword evidence="3" id="KW-0378">Hydrolase</keyword>
<dbReference type="GO" id="GO:0005634">
    <property type="term" value="C:nucleus"/>
    <property type="evidence" value="ECO:0007669"/>
    <property type="project" value="UniProtKB-SubCell"/>
</dbReference>
<evidence type="ECO:0000259" key="5">
    <source>
        <dbReference type="Pfam" id="PF00850"/>
    </source>
</evidence>
<name>A0ABD0JMT9_9CAEN</name>
<dbReference type="InterPro" id="IPR037138">
    <property type="entry name" value="His_deacetylse_dom_sf"/>
</dbReference>
<dbReference type="InterPro" id="IPR023696">
    <property type="entry name" value="Ureohydrolase_dom_sf"/>
</dbReference>